<feature type="region of interest" description="Disordered" evidence="1">
    <location>
        <begin position="1805"/>
        <end position="1902"/>
    </location>
</feature>
<feature type="region of interest" description="Disordered" evidence="1">
    <location>
        <begin position="1125"/>
        <end position="1227"/>
    </location>
</feature>
<feature type="region of interest" description="Disordered" evidence="1">
    <location>
        <begin position="2050"/>
        <end position="2096"/>
    </location>
</feature>
<dbReference type="RefSeq" id="XP_017891586.1">
    <property type="nucleotide sequence ID" value="XM_018036097.2"/>
</dbReference>
<organism evidence="2 4">
    <name type="scientific">Ceratina calcarata</name>
    <dbReference type="NCBI Taxonomy" id="156304"/>
    <lineage>
        <taxon>Eukaryota</taxon>
        <taxon>Metazoa</taxon>
        <taxon>Ecdysozoa</taxon>
        <taxon>Arthropoda</taxon>
        <taxon>Hexapoda</taxon>
        <taxon>Insecta</taxon>
        <taxon>Pterygota</taxon>
        <taxon>Neoptera</taxon>
        <taxon>Endopterygota</taxon>
        <taxon>Hymenoptera</taxon>
        <taxon>Apocrita</taxon>
        <taxon>Aculeata</taxon>
        <taxon>Apoidea</taxon>
        <taxon>Anthophila</taxon>
        <taxon>Apidae</taxon>
        <taxon>Ceratina</taxon>
        <taxon>Zadontomerus</taxon>
    </lineage>
</organism>
<dbReference type="Proteomes" id="UP000694925">
    <property type="component" value="Unplaced"/>
</dbReference>
<dbReference type="InterPro" id="IPR001680">
    <property type="entry name" value="WD40_rpt"/>
</dbReference>
<dbReference type="Pfam" id="PF00400">
    <property type="entry name" value="WD40"/>
    <property type="match status" value="1"/>
</dbReference>
<feature type="compositionally biased region" description="Polar residues" evidence="1">
    <location>
        <begin position="1714"/>
        <end position="1728"/>
    </location>
</feature>
<feature type="compositionally biased region" description="Low complexity" evidence="1">
    <location>
        <begin position="1166"/>
        <end position="1176"/>
    </location>
</feature>
<feature type="region of interest" description="Disordered" evidence="1">
    <location>
        <begin position="2498"/>
        <end position="2545"/>
    </location>
</feature>
<feature type="compositionally biased region" description="Polar residues" evidence="1">
    <location>
        <begin position="2813"/>
        <end position="2823"/>
    </location>
</feature>
<dbReference type="GO" id="GO:0003723">
    <property type="term" value="F:RNA binding"/>
    <property type="evidence" value="ECO:0007669"/>
    <property type="project" value="InterPro"/>
</dbReference>
<feature type="compositionally biased region" description="Basic residues" evidence="1">
    <location>
        <begin position="1646"/>
        <end position="1662"/>
    </location>
</feature>
<feature type="compositionally biased region" description="Polar residues" evidence="1">
    <location>
        <begin position="2890"/>
        <end position="2902"/>
    </location>
</feature>
<feature type="region of interest" description="Disordered" evidence="1">
    <location>
        <begin position="1458"/>
        <end position="1538"/>
    </location>
</feature>
<feature type="region of interest" description="Disordered" evidence="1">
    <location>
        <begin position="1257"/>
        <end position="1299"/>
    </location>
</feature>
<feature type="region of interest" description="Disordered" evidence="1">
    <location>
        <begin position="2557"/>
        <end position="2632"/>
    </location>
</feature>
<dbReference type="GO" id="GO:0005829">
    <property type="term" value="C:cytosol"/>
    <property type="evidence" value="ECO:0007669"/>
    <property type="project" value="TreeGrafter"/>
</dbReference>
<feature type="compositionally biased region" description="Basic and acidic residues" evidence="1">
    <location>
        <begin position="1872"/>
        <end position="1887"/>
    </location>
</feature>
<feature type="compositionally biased region" description="Basic and acidic residues" evidence="1">
    <location>
        <begin position="1258"/>
        <end position="1272"/>
    </location>
</feature>
<feature type="compositionally biased region" description="Polar residues" evidence="1">
    <location>
        <begin position="1856"/>
        <end position="1870"/>
    </location>
</feature>
<feature type="compositionally biased region" description="Basic and acidic residues" evidence="1">
    <location>
        <begin position="832"/>
        <end position="844"/>
    </location>
</feature>
<feature type="compositionally biased region" description="Basic and acidic residues" evidence="1">
    <location>
        <begin position="1729"/>
        <end position="1744"/>
    </location>
</feature>
<feature type="region of interest" description="Disordered" evidence="1">
    <location>
        <begin position="609"/>
        <end position="632"/>
    </location>
</feature>
<protein>
    <submittedName>
        <fullName evidence="3 4">Uncharacterized protein LOC108631886 isoform X1</fullName>
    </submittedName>
</protein>
<keyword evidence="2" id="KW-1185">Reference proteome</keyword>
<dbReference type="PANTHER" id="PTHR14435:SF2">
    <property type="entry name" value="ZINC FINGER PROTEIN 106"/>
    <property type="match status" value="1"/>
</dbReference>
<feature type="compositionally biased region" description="Polar residues" evidence="1">
    <location>
        <begin position="1809"/>
        <end position="1838"/>
    </location>
</feature>
<sequence>MSNSRYRRKEFGSRGAGVTRPSNDFGGSRFHHPNFFHFPPSSDKWMEMANYPPWQHNMNFHHNPMYRGNNLQFRPNIRNRAFISQGVVRYSSSGRPAASHFPMGFVRHPAPRELLPVEEEVEDKHQVPLPGSEEERQRKISETADKLKQKLSTSMTVEDLTHFGEEELPGVSNKTPEEGETRKKGIPELRHEPPELDLTFNDLRDIGRVDSNNSRLEDVDHGSNEDINIVEQEPTVNATSTNNVITIKDKKESEPTYKANDKNHELPEPICETENLQLQDNTGKKLASLASDLNEADGKLPIVSNDTDTNFISTKPVTDLLAEQSSAVNLTETSGNDKERIQKSKEDANRNIAEDINANIQHIQDAEIPSNTITDSATAVCTSYNEVYDDARGNKNDHICKLTPVRIDTRAHSSSHRFRQNGKHGFFHGTQRFNQLPGSVNAHLPSYSHNVPVTSHSTQQKASVPFPSNSYPLTFEPRSNSGSEKSNTSQGSLQTVQSPLTFDFRESRIQNVPLTVSEQVPEYNPKQPPPIVHKREETFQPSPFLDPRFSPQELTSYASPLNLIENSSVTNFNVSPSYTQLPPINVPPHQSFISMNFPPALSQPSPLLASIEDSTPPPPKAPTGDNFNDHRNMDDGMREGMKLARQIMNMTEENKSENVSVFPEVPSDIPPPDKTACHFVLAKGRDTNIATKQYNKKYSHKKDSRHVVHSTHVKEKDARTTMKDYEGTLLKDHGSEVLDINSITCRLKRTEEWLRTPINFPENQIHQSASLNVNKHRVHSKESQSRKSTHLAVSNEKASTSSDWMSDKRDSEKSQRVPGTVLPGNASTENNQKLRREAVKDKAPTSESSWKAKVISRFLKMSKNDICNMLNNASLRKFDIAMKHLVKERKPCLSLEMRNTEDEKMKEYDREEFMNQLNAMLDSGDIVGVKDLPTEFIHHLSEVLQLESLQSEVELPEKQASEVQSLSENVRKTEMENRSSSLNKIESKQQQQQDEPKVLLDETELNDISSEVKEKAKKIQRPSIFDSGKRSNETRTSSSLTQPVTEAFKYNTALPTNNPIADIDDIFLAGIAQAKKLTDSSAGRSRARKCCSEDRNPFRPDKYESWSREERENLDAYRNLTKEEWEARYKSKSSATASFTVQKTISTSSENLRDKRKDHTHKHCSSESPLRSSSASPVTRVFRPVSRPIETDESHSDSSNTSNSSDTSSTSSSSSHSDKLAVSPSVTKWLKVIKENEKIAKKKSVNEALRDVVVAEIEEQRKEKNKQKSREREKRRKHRKERRKRKRRISYTDSSESSKKFEEFRLLADDKGKKEVNQEDKINSFKRGSIVPDPAKSQIEKQQVLKVACITSMSETKNQSDQTQAKSNTQLKPVPKLIKVQIAKNSAADSNNGKMKSISVANKDKEVTKNLEQIIAPASVSLKQVNVSSIATTSACSTANKIYKKIDISAYKERKRLKDQTQLKENPKNTASTNQNTPRALPMNTLDSDKLNTTNETKKPEADNVQSKDQSLIGDQNKEVSIRTNLREERKPIARKDKKSLVSLESNSNHKNFSSPIDFDSSVKGKECLSDKKSSLHGVALETKKPSVQKELKPVLQKKKQSKKLISLFDSPKHTHIRSEGKKELKLKEMKNMKNKKLLDFDNLRSSKKHKNTSKSKQKVSNKKMAASASNSRLKIEDKIVREEIHSVIKPNQESVDGNERSTNVIKTIEKSDLSSQQIVNQTDSSINSKDENGNKKTESKVPSKELRLRINVDIEKSGPSINIKSLTNNSSLVTESKISEMNDVKQNETSKSLEISRNFNVHDKITKSDLTSPNSPSGQCKSFPAISTENDVNTAQLDNKDPIRKTDSPSEDAAVQQNVINTNDRSTCISEIKKDDGTDKRGKTSSEENQPAGDTNVSEKGNESLNVLHKYYRIVDKKSTEVQLNDVDLEDCSARDTDFFMDRSSDKVNPGDVISTNPINFEEVFHKNNADKEVLTEGKEKSTSPNKETTIKKIDSRQNSEFGVRPKPSKLLEQTETETATMPIVASAIKMNVRLEKFNNGLLIRQIPTLHGKNAPNESNQTNEATSKSEQVKDKSLHKIRHKSKLKAKKEKLKPPKETIKDAMKSCTVEVVKYPNAQEDIMARMIEIDVEIHKLMTEKMALYQMLTKNQTSLSNDNNLKESIVMQEQKSDASKPRTSIKLTSPLTREKTKTNETSAIVESSSVIETSINVGEPSTSKAENNNCYVPACTSDDGKSSLVSKKKKKKKKHEVRRLVPSAFPKIVLAEKNRADVNEAEETDSVYTDLDTKVVKDSSQVSVATNATELRVVIDKISTQTDNQDLVSGDKPEAANHLVVKPIEEIAEEKLVDIDNRPIRDNEERAASLKSTDTNCSEIRASIYSDDSTLDALPQHAGRTKEQKNPSVGLALLEETYKKEIAKARSIKRDAIRKRKKELRYELPKTVLTAEEEDLPLSTLYIKRRKSKKRKLPDSVVNQTDDDVLKKMDDVINAVAENKTEKLYTEGEPTEGTASIVSEKKVESKQNEEEQTLRNGEEPCDGSPNKTASFNAHELLGNKHLQGDTEVSRSSEASDKNPDKIESTAPQILKNENVETTELTKNTESRHKTNKDDKNIHSSTNALNNAEINEENRKPDEEAINNIEKVYEYSTALDDSENIIVISDTGEKDSKVTHERKSNEKDNIDNVTLQSNCKTKNDHFISLRNYKESHKAREIVKDLSGENGNHDYTSSVIKNTETLKIDEDLDKKLNKRKRENTKDTARRKSKYEEPVKKRTKSETSATYEPEERCKSSRTQDVSPALLQCEESRGQKKKRNTNSETDASYSDNECSKAIRKQKLHTISEMMNCVVKVVDCKRAASNLNVNPNVSQSYRISRINTQSQYHPTLTQIDSLISSQKESPQSQTSKTIKRSDDQTNFARVKRPKSAKIDTSDEEKCAEPVEVMPVLTKEQIKNNESSDVVVEDEKAIAKNQQPSENPPPTLTVIDTTADEELPRIQYTVHNGPILDIKVFGDSFLAASEDGRIYRYNQSSNGLLNIYKGHVAAVTCLHMCNASYTDISKEWIFSGSLDGTLRCYNVMTGIQARDTANVGSPIQCMDEAWGIIFVGTKSGHVSRYHIKSGTIKEDSIQFSDKSVLALKATNEGPRRVLIVASRSQPITIRDAQNGLFLRTICGQRSYTVYSLMRDHNLIYCGTSSTSIPVFDFTNGEQTMQYDAGVGIVCMRLYKSLLFAGCYDGNIYVFDTKEYRLVCSIPGPGNMLLSMEVVDNKIIAGSKDKRLQSWQMPYQVRSCI</sequence>
<feature type="region of interest" description="Disordered" evidence="1">
    <location>
        <begin position="1"/>
        <end position="25"/>
    </location>
</feature>
<evidence type="ECO:0000313" key="2">
    <source>
        <dbReference type="Proteomes" id="UP000694925"/>
    </source>
</evidence>
<feature type="compositionally biased region" description="Basic residues" evidence="1">
    <location>
        <begin position="2079"/>
        <end position="2093"/>
    </location>
</feature>
<feature type="region of interest" description="Disordered" evidence="1">
    <location>
        <begin position="450"/>
        <end position="494"/>
    </location>
</feature>
<reference evidence="3 4" key="1">
    <citation type="submission" date="2025-04" db="UniProtKB">
        <authorList>
            <consortium name="RefSeq"/>
        </authorList>
    </citation>
    <scope>IDENTIFICATION</scope>
    <source>
        <tissue evidence="3 4">Whole body</tissue>
    </source>
</reference>
<feature type="compositionally biased region" description="Basic and acidic residues" evidence="1">
    <location>
        <begin position="2514"/>
        <end position="2533"/>
    </location>
</feature>
<feature type="compositionally biased region" description="Basic and acidic residues" evidence="1">
    <location>
        <begin position="2752"/>
        <end position="2768"/>
    </location>
</feature>
<feature type="compositionally biased region" description="Polar residues" evidence="1">
    <location>
        <begin position="1504"/>
        <end position="1514"/>
    </location>
</feature>
<accession>A0AAJ7NER4</accession>
<feature type="compositionally biased region" description="Polar residues" evidence="1">
    <location>
        <begin position="1468"/>
        <end position="1478"/>
    </location>
</feature>
<evidence type="ECO:0000313" key="3">
    <source>
        <dbReference type="RefSeq" id="XP_017891585.1"/>
    </source>
</evidence>
<dbReference type="RefSeq" id="XP_017891585.1">
    <property type="nucleotide sequence ID" value="XM_018036096.2"/>
</dbReference>
<feature type="region of interest" description="Disordered" evidence="1">
    <location>
        <begin position="162"/>
        <end position="195"/>
    </location>
</feature>
<feature type="compositionally biased region" description="Basic and acidic residues" evidence="1">
    <location>
        <begin position="1458"/>
        <end position="1467"/>
    </location>
</feature>
<feature type="compositionally biased region" description="Basic and acidic residues" evidence="1">
    <location>
        <begin position="805"/>
        <end position="815"/>
    </location>
</feature>
<feature type="compositionally biased region" description="Basic and acidic residues" evidence="1">
    <location>
        <begin position="1839"/>
        <end position="1849"/>
    </location>
</feature>
<feature type="region of interest" description="Disordered" evidence="1">
    <location>
        <begin position="1709"/>
        <end position="1744"/>
    </location>
</feature>
<dbReference type="SUPFAM" id="SSF50978">
    <property type="entry name" value="WD40 repeat-like"/>
    <property type="match status" value="1"/>
</dbReference>
<dbReference type="PANTHER" id="PTHR14435">
    <property type="entry name" value="ZINC FINGER PROTEIN 106"/>
    <property type="match status" value="1"/>
</dbReference>
<feature type="compositionally biased region" description="Polar residues" evidence="1">
    <location>
        <begin position="2057"/>
        <end position="2070"/>
    </location>
</feature>
<feature type="compositionally biased region" description="Basic residues" evidence="1">
    <location>
        <begin position="1273"/>
        <end position="1289"/>
    </location>
</feature>
<feature type="region of interest" description="Disordered" evidence="1">
    <location>
        <begin position="767"/>
        <end position="846"/>
    </location>
</feature>
<feature type="compositionally biased region" description="Polar residues" evidence="1">
    <location>
        <begin position="978"/>
        <end position="993"/>
    </location>
</feature>
<evidence type="ECO:0000313" key="4">
    <source>
        <dbReference type="RefSeq" id="XP_017891586.1"/>
    </source>
</evidence>
<feature type="region of interest" description="Disordered" evidence="1">
    <location>
        <begin position="121"/>
        <end position="140"/>
    </location>
</feature>
<feature type="compositionally biased region" description="Basic and acidic residues" evidence="1">
    <location>
        <begin position="1516"/>
        <end position="1535"/>
    </location>
</feature>
<gene>
    <name evidence="3 4" type="primary">LOC108631886</name>
</gene>
<feature type="compositionally biased region" description="Basic and acidic residues" evidence="1">
    <location>
        <begin position="1090"/>
        <end position="1101"/>
    </location>
</feature>
<feature type="region of interest" description="Disordered" evidence="1">
    <location>
        <begin position="2890"/>
        <end position="2929"/>
    </location>
</feature>
<feature type="region of interest" description="Disordered" evidence="1">
    <location>
        <begin position="955"/>
        <end position="998"/>
    </location>
</feature>
<name>A0AAJ7NER4_9HYME</name>
<dbReference type="SMART" id="SM00320">
    <property type="entry name" value="WD40"/>
    <property type="match status" value="4"/>
</dbReference>
<feature type="region of interest" description="Disordered" evidence="1">
    <location>
        <begin position="1641"/>
        <end position="1671"/>
    </location>
</feature>
<feature type="compositionally biased region" description="Polar residues" evidence="1">
    <location>
        <begin position="1132"/>
        <end position="1150"/>
    </location>
</feature>
<feature type="region of interest" description="Disordered" evidence="1">
    <location>
        <begin position="1078"/>
        <end position="1101"/>
    </location>
</feature>
<feature type="region of interest" description="Disordered" evidence="1">
    <location>
        <begin position="2746"/>
        <end position="2824"/>
    </location>
</feature>
<dbReference type="InterPro" id="IPR015943">
    <property type="entry name" value="WD40/YVTN_repeat-like_dom_sf"/>
</dbReference>
<dbReference type="InterPro" id="IPR036322">
    <property type="entry name" value="WD40_repeat_dom_sf"/>
</dbReference>
<dbReference type="KEGG" id="ccal:108631886"/>
<feature type="compositionally biased region" description="Basic and acidic residues" evidence="1">
    <location>
        <begin position="2557"/>
        <end position="2578"/>
    </location>
</feature>
<evidence type="ECO:0000256" key="1">
    <source>
        <dbReference type="SAM" id="MobiDB-lite"/>
    </source>
</evidence>
<feature type="compositionally biased region" description="Polar residues" evidence="1">
    <location>
        <begin position="1888"/>
        <end position="1902"/>
    </location>
</feature>
<dbReference type="GO" id="GO:0017124">
    <property type="term" value="F:SH3 domain binding"/>
    <property type="evidence" value="ECO:0007669"/>
    <property type="project" value="TreeGrafter"/>
</dbReference>
<dbReference type="InterPro" id="IPR042622">
    <property type="entry name" value="Znf106"/>
</dbReference>
<dbReference type="Gene3D" id="2.130.10.10">
    <property type="entry name" value="YVTN repeat-like/Quinoprotein amine dehydrogenase"/>
    <property type="match status" value="2"/>
</dbReference>
<feature type="compositionally biased region" description="Basic and acidic residues" evidence="1">
    <location>
        <begin position="175"/>
        <end position="194"/>
    </location>
</feature>
<proteinExistence type="predicted"/>
<dbReference type="GeneID" id="108631886"/>
<feature type="compositionally biased region" description="Low complexity" evidence="1">
    <location>
        <begin position="1197"/>
        <end position="1215"/>
    </location>
</feature>
<feature type="compositionally biased region" description="Basic and acidic residues" evidence="1">
    <location>
        <begin position="2597"/>
        <end position="2612"/>
    </location>
</feature>
<dbReference type="GO" id="GO:0016020">
    <property type="term" value="C:membrane"/>
    <property type="evidence" value="ECO:0007669"/>
    <property type="project" value="TreeGrafter"/>
</dbReference>
<feature type="region of interest" description="Disordered" evidence="1">
    <location>
        <begin position="1011"/>
        <end position="1040"/>
    </location>
</feature>